<evidence type="ECO:0000313" key="2">
    <source>
        <dbReference type="EMBL" id="TVU43194.1"/>
    </source>
</evidence>
<sequence>MPTASPSSRRRRRRRRDWAGLPLDVILAVLGKLDHVDVLVGAGQVCRSWRRAARDEPTLYHRIDIHGDLVDPYRDDETEFYDDLNLAEVARAAVRRAAGQCEAFWGEFPGDDSFLHFLAEQAPSLKSLRLHSCDDASSQGFAEAIRKLPLLEDLELSLCSNLFGKELFQTVGHSCPRLKHFARWHFHSDRRHIKYRDEEAAGIATMTELRSLKIHGNLLTTNGLVTILDSCPNLESLDIDGCNINMDDVLREKCANIKMLMLPEDNLSRNLKFLKSRRQKPE</sequence>
<dbReference type="FunFam" id="1.20.1280.50:FF:000037">
    <property type="entry name" value="F-box protein SKIP19"/>
    <property type="match status" value="1"/>
</dbReference>
<dbReference type="InterPro" id="IPR001810">
    <property type="entry name" value="F-box_dom"/>
</dbReference>
<protein>
    <recommendedName>
        <fullName evidence="1">F-box domain-containing protein</fullName>
    </recommendedName>
</protein>
<evidence type="ECO:0000313" key="3">
    <source>
        <dbReference type="Proteomes" id="UP000324897"/>
    </source>
</evidence>
<feature type="non-terminal residue" evidence="2">
    <location>
        <position position="1"/>
    </location>
</feature>
<dbReference type="Gene3D" id="1.20.1280.50">
    <property type="match status" value="1"/>
</dbReference>
<dbReference type="Proteomes" id="UP000324897">
    <property type="component" value="Unassembled WGS sequence"/>
</dbReference>
<comment type="caution">
    <text evidence="2">The sequence shown here is derived from an EMBL/GenBank/DDBJ whole genome shotgun (WGS) entry which is preliminary data.</text>
</comment>
<evidence type="ECO:0000259" key="1">
    <source>
        <dbReference type="PROSITE" id="PS50181"/>
    </source>
</evidence>
<dbReference type="SUPFAM" id="SSF81383">
    <property type="entry name" value="F-box domain"/>
    <property type="match status" value="1"/>
</dbReference>
<dbReference type="EMBL" id="RWGY01000005">
    <property type="protein sequence ID" value="TVU43194.1"/>
    <property type="molecule type" value="Genomic_DNA"/>
</dbReference>
<reference evidence="2 3" key="1">
    <citation type="journal article" date="2019" name="Sci. Rep.">
        <title>A high-quality genome of Eragrostis curvula grass provides insights into Poaceae evolution and supports new strategies to enhance forage quality.</title>
        <authorList>
            <person name="Carballo J."/>
            <person name="Santos B.A.C.M."/>
            <person name="Zappacosta D."/>
            <person name="Garbus I."/>
            <person name="Selva J.P."/>
            <person name="Gallo C.A."/>
            <person name="Diaz A."/>
            <person name="Albertini E."/>
            <person name="Caccamo M."/>
            <person name="Echenique V."/>
        </authorList>
    </citation>
    <scope>NUCLEOTIDE SEQUENCE [LARGE SCALE GENOMIC DNA]</scope>
    <source>
        <strain evidence="3">cv. Victoria</strain>
        <tissue evidence="2">Leaf</tissue>
    </source>
</reference>
<dbReference type="Gene3D" id="3.80.10.10">
    <property type="entry name" value="Ribonuclease Inhibitor"/>
    <property type="match status" value="1"/>
</dbReference>
<dbReference type="InterPro" id="IPR036047">
    <property type="entry name" value="F-box-like_dom_sf"/>
</dbReference>
<dbReference type="AlphaFoldDB" id="A0A5J9W6Z1"/>
<dbReference type="Pfam" id="PF12937">
    <property type="entry name" value="F-box-like"/>
    <property type="match status" value="1"/>
</dbReference>
<feature type="domain" description="F-box" evidence="1">
    <location>
        <begin position="15"/>
        <end position="63"/>
    </location>
</feature>
<dbReference type="PROSITE" id="PS50181">
    <property type="entry name" value="FBOX"/>
    <property type="match status" value="1"/>
</dbReference>
<dbReference type="PANTHER" id="PTHR38926:SF74">
    <property type="entry name" value="OS08G0193600 PROTEIN"/>
    <property type="match status" value="1"/>
</dbReference>
<dbReference type="SUPFAM" id="SSF52047">
    <property type="entry name" value="RNI-like"/>
    <property type="match status" value="1"/>
</dbReference>
<organism evidence="2 3">
    <name type="scientific">Eragrostis curvula</name>
    <name type="common">weeping love grass</name>
    <dbReference type="NCBI Taxonomy" id="38414"/>
    <lineage>
        <taxon>Eukaryota</taxon>
        <taxon>Viridiplantae</taxon>
        <taxon>Streptophyta</taxon>
        <taxon>Embryophyta</taxon>
        <taxon>Tracheophyta</taxon>
        <taxon>Spermatophyta</taxon>
        <taxon>Magnoliopsida</taxon>
        <taxon>Liliopsida</taxon>
        <taxon>Poales</taxon>
        <taxon>Poaceae</taxon>
        <taxon>PACMAD clade</taxon>
        <taxon>Chloridoideae</taxon>
        <taxon>Eragrostideae</taxon>
        <taxon>Eragrostidinae</taxon>
        <taxon>Eragrostis</taxon>
    </lineage>
</organism>
<dbReference type="OrthoDB" id="661387at2759"/>
<accession>A0A5J9W6Z1</accession>
<name>A0A5J9W6Z1_9POAL</name>
<keyword evidence="3" id="KW-1185">Reference proteome</keyword>
<dbReference type="Gramene" id="TVU43194">
    <property type="protein sequence ID" value="TVU43194"/>
    <property type="gene ID" value="EJB05_09640"/>
</dbReference>
<dbReference type="PANTHER" id="PTHR38926">
    <property type="entry name" value="F-BOX DOMAIN CONTAINING PROTEIN, EXPRESSED"/>
    <property type="match status" value="1"/>
</dbReference>
<gene>
    <name evidence="2" type="ORF">EJB05_09640</name>
</gene>
<proteinExistence type="predicted"/>
<dbReference type="InterPro" id="IPR032675">
    <property type="entry name" value="LRR_dom_sf"/>
</dbReference>